<sequence length="89" mass="9646">MSVSSCHQCGKTLASPAGLRRHINSHKVNITNANVGGAFWTQRDARGAVLVTQDRLVAWLRIAATGVIEKTLLSNTYDVGTQISRTIKL</sequence>
<dbReference type="PROSITE" id="PS50157">
    <property type="entry name" value="ZINC_FINGER_C2H2_2"/>
    <property type="match status" value="1"/>
</dbReference>
<keyword evidence="1" id="KW-0863">Zinc-finger</keyword>
<dbReference type="HOGENOM" id="CLU_2456406_0_0_1"/>
<dbReference type="OrthoDB" id="10479004at2759"/>
<evidence type="ECO:0000313" key="4">
    <source>
        <dbReference type="Proteomes" id="UP000054248"/>
    </source>
</evidence>
<dbReference type="InterPro" id="IPR013087">
    <property type="entry name" value="Znf_C2H2_type"/>
</dbReference>
<dbReference type="PROSITE" id="PS00028">
    <property type="entry name" value="ZINC_FINGER_C2H2_1"/>
    <property type="match status" value="1"/>
</dbReference>
<keyword evidence="1" id="KW-0862">Zinc</keyword>
<keyword evidence="4" id="KW-1185">Reference proteome</keyword>
<dbReference type="Proteomes" id="UP000054248">
    <property type="component" value="Unassembled WGS sequence"/>
</dbReference>
<evidence type="ECO:0000313" key="3">
    <source>
        <dbReference type="EMBL" id="KIO24514.1"/>
    </source>
</evidence>
<organism evidence="3 4">
    <name type="scientific">Tulasnella calospora MUT 4182</name>
    <dbReference type="NCBI Taxonomy" id="1051891"/>
    <lineage>
        <taxon>Eukaryota</taxon>
        <taxon>Fungi</taxon>
        <taxon>Dikarya</taxon>
        <taxon>Basidiomycota</taxon>
        <taxon>Agaricomycotina</taxon>
        <taxon>Agaricomycetes</taxon>
        <taxon>Cantharellales</taxon>
        <taxon>Tulasnellaceae</taxon>
        <taxon>Tulasnella</taxon>
    </lineage>
</organism>
<feature type="domain" description="C2H2-type" evidence="2">
    <location>
        <begin position="4"/>
        <end position="26"/>
    </location>
</feature>
<proteinExistence type="predicted"/>
<dbReference type="AlphaFoldDB" id="A0A0C3QGB7"/>
<protein>
    <recommendedName>
        <fullName evidence="2">C2H2-type domain-containing protein</fullName>
    </recommendedName>
</protein>
<reference evidence="3 4" key="1">
    <citation type="submission" date="2014-04" db="EMBL/GenBank/DDBJ databases">
        <authorList>
            <consortium name="DOE Joint Genome Institute"/>
            <person name="Kuo A."/>
            <person name="Girlanda M."/>
            <person name="Perotto S."/>
            <person name="Kohler A."/>
            <person name="Nagy L.G."/>
            <person name="Floudas D."/>
            <person name="Copeland A."/>
            <person name="Barry K.W."/>
            <person name="Cichocki N."/>
            <person name="Veneault-Fourrey C."/>
            <person name="LaButti K."/>
            <person name="Lindquist E.A."/>
            <person name="Lipzen A."/>
            <person name="Lundell T."/>
            <person name="Morin E."/>
            <person name="Murat C."/>
            <person name="Sun H."/>
            <person name="Tunlid A."/>
            <person name="Henrissat B."/>
            <person name="Grigoriev I.V."/>
            <person name="Hibbett D.S."/>
            <person name="Martin F."/>
            <person name="Nordberg H.P."/>
            <person name="Cantor M.N."/>
            <person name="Hua S.X."/>
        </authorList>
    </citation>
    <scope>NUCLEOTIDE SEQUENCE [LARGE SCALE GENOMIC DNA]</scope>
    <source>
        <strain evidence="3 4">MUT 4182</strain>
    </source>
</reference>
<accession>A0A0C3QGB7</accession>
<reference evidence="4" key="2">
    <citation type="submission" date="2015-01" db="EMBL/GenBank/DDBJ databases">
        <title>Evolutionary Origins and Diversification of the Mycorrhizal Mutualists.</title>
        <authorList>
            <consortium name="DOE Joint Genome Institute"/>
            <consortium name="Mycorrhizal Genomics Consortium"/>
            <person name="Kohler A."/>
            <person name="Kuo A."/>
            <person name="Nagy L.G."/>
            <person name="Floudas D."/>
            <person name="Copeland A."/>
            <person name="Barry K.W."/>
            <person name="Cichocki N."/>
            <person name="Veneault-Fourrey C."/>
            <person name="LaButti K."/>
            <person name="Lindquist E.A."/>
            <person name="Lipzen A."/>
            <person name="Lundell T."/>
            <person name="Morin E."/>
            <person name="Murat C."/>
            <person name="Riley R."/>
            <person name="Ohm R."/>
            <person name="Sun H."/>
            <person name="Tunlid A."/>
            <person name="Henrissat B."/>
            <person name="Grigoriev I.V."/>
            <person name="Hibbett D.S."/>
            <person name="Martin F."/>
        </authorList>
    </citation>
    <scope>NUCLEOTIDE SEQUENCE [LARGE SCALE GENOMIC DNA]</scope>
    <source>
        <strain evidence="4">MUT 4182</strain>
    </source>
</reference>
<evidence type="ECO:0000256" key="1">
    <source>
        <dbReference type="PROSITE-ProRule" id="PRU00042"/>
    </source>
</evidence>
<dbReference type="EMBL" id="KN823060">
    <property type="protein sequence ID" value="KIO24514.1"/>
    <property type="molecule type" value="Genomic_DNA"/>
</dbReference>
<evidence type="ECO:0000259" key="2">
    <source>
        <dbReference type="PROSITE" id="PS50157"/>
    </source>
</evidence>
<dbReference type="GO" id="GO:0008270">
    <property type="term" value="F:zinc ion binding"/>
    <property type="evidence" value="ECO:0007669"/>
    <property type="project" value="UniProtKB-KW"/>
</dbReference>
<name>A0A0C3QGB7_9AGAM</name>
<keyword evidence="1" id="KW-0479">Metal-binding</keyword>
<gene>
    <name evidence="3" type="ORF">M407DRAFT_26119</name>
</gene>